<reference evidence="2" key="1">
    <citation type="submission" date="2022-11" db="EMBL/GenBank/DDBJ databases">
        <title>Lysinibacillus irui.</title>
        <authorList>
            <person name="Akintayo S.O."/>
        </authorList>
    </citation>
    <scope>NUCLEOTIDE SEQUENCE</scope>
    <source>
        <strain evidence="2">IRB4-01</strain>
    </source>
</reference>
<dbReference type="KEGG" id="liu:OU989_12565"/>
<dbReference type="SMART" id="SM00248">
    <property type="entry name" value="ANK"/>
    <property type="match status" value="3"/>
</dbReference>
<gene>
    <name evidence="2" type="ORF">OU989_12565</name>
</gene>
<dbReference type="Gene3D" id="1.25.40.20">
    <property type="entry name" value="Ankyrin repeat-containing domain"/>
    <property type="match status" value="1"/>
</dbReference>
<evidence type="ECO:0000313" key="2">
    <source>
        <dbReference type="EMBL" id="WDV05144.1"/>
    </source>
</evidence>
<dbReference type="Pfam" id="PF12796">
    <property type="entry name" value="Ank_2"/>
    <property type="match status" value="1"/>
</dbReference>
<dbReference type="InterPro" id="IPR025369">
    <property type="entry name" value="DUF4274"/>
</dbReference>
<dbReference type="SUPFAM" id="SSF48403">
    <property type="entry name" value="Ankyrin repeat"/>
    <property type="match status" value="1"/>
</dbReference>
<proteinExistence type="predicted"/>
<dbReference type="InterPro" id="IPR002110">
    <property type="entry name" value="Ankyrin_rpt"/>
</dbReference>
<dbReference type="EMBL" id="CP113527">
    <property type="protein sequence ID" value="WDV05144.1"/>
    <property type="molecule type" value="Genomic_DNA"/>
</dbReference>
<dbReference type="Proteomes" id="UP001219585">
    <property type="component" value="Chromosome"/>
</dbReference>
<protein>
    <submittedName>
        <fullName evidence="2">DUF4274 domain-containing protein</fullName>
    </submittedName>
</protein>
<accession>A0AAJ5RJG6</accession>
<sequence>MDWLEVSKSKDLERVLEAVTKLDVNERDERGRTPLMLFITHRMPLEGIKLLLTENIDLEAQDKLGDSALKKAVKFKQRDVISYLLTRGVALNASEGIRATAWYAAREHKGIADLLLDTPGTIRLTLSEEEQQQVNAILYEESIEMMCSRISKISSAIILHAIVISYNWDDGPEPMLAAMTNPICAPITLMEMFELMEGDYWLEQTEEEIAGSQWKRPWKEMAEKLAAQIDYS</sequence>
<evidence type="ECO:0000259" key="1">
    <source>
        <dbReference type="Pfam" id="PF14096"/>
    </source>
</evidence>
<dbReference type="InterPro" id="IPR036770">
    <property type="entry name" value="Ankyrin_rpt-contain_sf"/>
</dbReference>
<evidence type="ECO:0000313" key="3">
    <source>
        <dbReference type="Proteomes" id="UP001219585"/>
    </source>
</evidence>
<dbReference type="Pfam" id="PF14096">
    <property type="entry name" value="DUF4274"/>
    <property type="match status" value="1"/>
</dbReference>
<organism evidence="2 3">
    <name type="scientific">Lysinibacillus irui</name>
    <dbReference type="NCBI Taxonomy" id="2998077"/>
    <lineage>
        <taxon>Bacteria</taxon>
        <taxon>Bacillati</taxon>
        <taxon>Bacillota</taxon>
        <taxon>Bacilli</taxon>
        <taxon>Bacillales</taxon>
        <taxon>Bacillaceae</taxon>
        <taxon>Lysinibacillus</taxon>
    </lineage>
</organism>
<feature type="domain" description="DUF4274" evidence="1">
    <location>
        <begin position="158"/>
        <end position="226"/>
    </location>
</feature>
<name>A0AAJ5RJG6_9BACI</name>
<dbReference type="RefSeq" id="WP_274793377.1">
    <property type="nucleotide sequence ID" value="NZ_CP113527.1"/>
</dbReference>
<dbReference type="AlphaFoldDB" id="A0AAJ5RJG6"/>